<feature type="region of interest" description="Disordered" evidence="1">
    <location>
        <begin position="88"/>
        <end position="120"/>
    </location>
</feature>
<feature type="signal peptide" evidence="2">
    <location>
        <begin position="1"/>
        <end position="27"/>
    </location>
</feature>
<organism evidence="3 4">
    <name type="scientific">Gluconacetobacter takamatsuzukensis</name>
    <dbReference type="NCBI Taxonomy" id="1286190"/>
    <lineage>
        <taxon>Bacteria</taxon>
        <taxon>Pseudomonadati</taxon>
        <taxon>Pseudomonadota</taxon>
        <taxon>Alphaproteobacteria</taxon>
        <taxon>Acetobacterales</taxon>
        <taxon>Acetobacteraceae</taxon>
        <taxon>Gluconacetobacter</taxon>
    </lineage>
</organism>
<keyword evidence="4" id="KW-1185">Reference proteome</keyword>
<feature type="region of interest" description="Disordered" evidence="1">
    <location>
        <begin position="19"/>
        <end position="64"/>
    </location>
</feature>
<feature type="compositionally biased region" description="Gly residues" evidence="1">
    <location>
        <begin position="40"/>
        <end position="51"/>
    </location>
</feature>
<name>A0A7W4KBP0_9PROT</name>
<sequence>MRVRTFLIAGILLAGATPIAPPAPALAQHWDRGRHDRGHGPGPYRGGGPGWRGDRGGHRGPGVGAAIGAGVAGLAVGALLGGALASQAAPPPAAYYPPQPEPPPPPPAYYPQASYGPSPY</sequence>
<dbReference type="RefSeq" id="WP_182947677.1">
    <property type="nucleotide sequence ID" value="NZ_JABEQK010000002.1"/>
</dbReference>
<reference evidence="3 4" key="1">
    <citation type="submission" date="2020-04" db="EMBL/GenBank/DDBJ databases">
        <title>Description of novel Gluconacetobacter.</title>
        <authorList>
            <person name="Sombolestani A."/>
        </authorList>
    </citation>
    <scope>NUCLEOTIDE SEQUENCE [LARGE SCALE GENOMIC DNA]</scope>
    <source>
        <strain evidence="3 4">LMG 27800</strain>
    </source>
</reference>
<evidence type="ECO:0000313" key="4">
    <source>
        <dbReference type="Proteomes" id="UP000540556"/>
    </source>
</evidence>
<protein>
    <submittedName>
        <fullName evidence="3">Uncharacterized protein</fullName>
    </submittedName>
</protein>
<accession>A0A7W4KBP0</accession>
<dbReference type="AlphaFoldDB" id="A0A7W4KBP0"/>
<feature type="compositionally biased region" description="Pro residues" evidence="1">
    <location>
        <begin position="89"/>
        <end position="109"/>
    </location>
</feature>
<comment type="caution">
    <text evidence="3">The sequence shown here is derived from an EMBL/GenBank/DDBJ whole genome shotgun (WGS) entry which is preliminary data.</text>
</comment>
<evidence type="ECO:0000313" key="3">
    <source>
        <dbReference type="EMBL" id="MBB2203986.1"/>
    </source>
</evidence>
<dbReference type="Proteomes" id="UP000540556">
    <property type="component" value="Unassembled WGS sequence"/>
</dbReference>
<gene>
    <name evidence="3" type="ORF">HLH27_03010</name>
</gene>
<evidence type="ECO:0000256" key="1">
    <source>
        <dbReference type="SAM" id="MobiDB-lite"/>
    </source>
</evidence>
<evidence type="ECO:0000256" key="2">
    <source>
        <dbReference type="SAM" id="SignalP"/>
    </source>
</evidence>
<dbReference type="EMBL" id="JABEQK010000002">
    <property type="protein sequence ID" value="MBB2203986.1"/>
    <property type="molecule type" value="Genomic_DNA"/>
</dbReference>
<keyword evidence="2" id="KW-0732">Signal</keyword>
<feature type="chain" id="PRO_5030999695" evidence="2">
    <location>
        <begin position="28"/>
        <end position="120"/>
    </location>
</feature>
<proteinExistence type="predicted"/>
<feature type="compositionally biased region" description="Low complexity" evidence="1">
    <location>
        <begin position="110"/>
        <end position="120"/>
    </location>
</feature>